<dbReference type="Proteomes" id="UP000285882">
    <property type="component" value="Chromosome"/>
</dbReference>
<evidence type="ECO:0000313" key="3">
    <source>
        <dbReference type="Proteomes" id="UP000285882"/>
    </source>
</evidence>
<accession>A0ABX5QA52</accession>
<protein>
    <submittedName>
        <fullName evidence="2">Uncharacterized protein</fullName>
    </submittedName>
</protein>
<keyword evidence="3" id="KW-1185">Reference proteome</keyword>
<organism evidence="2 3">
    <name type="scientific">Sporolactobacillus terrae</name>
    <dbReference type="NCBI Taxonomy" id="269673"/>
    <lineage>
        <taxon>Bacteria</taxon>
        <taxon>Bacillati</taxon>
        <taxon>Bacillota</taxon>
        <taxon>Bacilli</taxon>
        <taxon>Bacillales</taxon>
        <taxon>Sporolactobacillaceae</taxon>
        <taxon>Sporolactobacillus</taxon>
    </lineage>
</organism>
<feature type="region of interest" description="Disordered" evidence="1">
    <location>
        <begin position="25"/>
        <end position="83"/>
    </location>
</feature>
<evidence type="ECO:0000313" key="2">
    <source>
        <dbReference type="EMBL" id="QAA23499.1"/>
    </source>
</evidence>
<sequence length="83" mass="9714">MTFETPLKNVYFGIKREDARLLRSVPVDREPEETPQPLQDQSRRLLDRPRSRSVDASSWSARQAKVNESKPTPLFLFTVHHPR</sequence>
<evidence type="ECO:0000256" key="1">
    <source>
        <dbReference type="SAM" id="MobiDB-lite"/>
    </source>
</evidence>
<gene>
    <name evidence="2" type="ORF">C0674_13320</name>
</gene>
<dbReference type="EMBL" id="CP025688">
    <property type="protein sequence ID" value="QAA23499.1"/>
    <property type="molecule type" value="Genomic_DNA"/>
</dbReference>
<proteinExistence type="predicted"/>
<feature type="compositionally biased region" description="Basic and acidic residues" evidence="1">
    <location>
        <begin position="41"/>
        <end position="53"/>
    </location>
</feature>
<reference evidence="2 3" key="1">
    <citation type="submission" date="2018-01" db="EMBL/GenBank/DDBJ databases">
        <title>Complete genome sequencing of Sporolactobacillus terrae DLG3.</title>
        <authorList>
            <person name="Nam Y.-D."/>
            <person name="Kang J."/>
            <person name="Chung W.-H."/>
        </authorList>
    </citation>
    <scope>NUCLEOTIDE SEQUENCE [LARGE SCALE GENOMIC DNA]</scope>
    <source>
        <strain evidence="2 3">DLG3</strain>
    </source>
</reference>
<name>A0ABX5QA52_9BACL</name>